<evidence type="ECO:0000256" key="2">
    <source>
        <dbReference type="ARBA" id="ARBA00023125"/>
    </source>
</evidence>
<comment type="caution">
    <text evidence="5">The sequence shown here is derived from an EMBL/GenBank/DDBJ whole genome shotgun (WGS) entry which is preliminary data.</text>
</comment>
<dbReference type="PANTHER" id="PTHR30118:SF15">
    <property type="entry name" value="TRANSCRIPTIONAL REGULATORY PROTEIN"/>
    <property type="match status" value="1"/>
</dbReference>
<keyword evidence="2" id="KW-0238">DNA-binding</keyword>
<keyword evidence="1" id="KW-0805">Transcription regulation</keyword>
<dbReference type="PANTHER" id="PTHR30118">
    <property type="entry name" value="HTH-TYPE TRANSCRIPTIONAL REGULATOR LEUO-RELATED"/>
    <property type="match status" value="1"/>
</dbReference>
<dbReference type="SUPFAM" id="SSF53850">
    <property type="entry name" value="Periplasmic binding protein-like II"/>
    <property type="match status" value="1"/>
</dbReference>
<keyword evidence="6" id="KW-1185">Reference proteome</keyword>
<evidence type="ECO:0000313" key="5">
    <source>
        <dbReference type="EMBL" id="GCE44598.1"/>
    </source>
</evidence>
<evidence type="ECO:0000313" key="6">
    <source>
        <dbReference type="Proteomes" id="UP000287519"/>
    </source>
</evidence>
<dbReference type="GO" id="GO:0003677">
    <property type="term" value="F:DNA binding"/>
    <property type="evidence" value="ECO:0007669"/>
    <property type="project" value="UniProtKB-KW"/>
</dbReference>
<proteinExistence type="predicted"/>
<evidence type="ECO:0000256" key="3">
    <source>
        <dbReference type="ARBA" id="ARBA00023163"/>
    </source>
</evidence>
<keyword evidence="3" id="KW-0804">Transcription</keyword>
<dbReference type="EMBL" id="BHYM01000098">
    <property type="protein sequence ID" value="GCE44598.1"/>
    <property type="molecule type" value="Genomic_DNA"/>
</dbReference>
<dbReference type="InterPro" id="IPR050389">
    <property type="entry name" value="LysR-type_TF"/>
</dbReference>
<gene>
    <name evidence="5" type="ORF">Rhow_009019</name>
</gene>
<dbReference type="Pfam" id="PF03466">
    <property type="entry name" value="LysR_substrate"/>
    <property type="match status" value="1"/>
</dbReference>
<dbReference type="Proteomes" id="UP000287519">
    <property type="component" value="Unassembled WGS sequence"/>
</dbReference>
<organism evidence="5 6">
    <name type="scientific">Rhodococcus wratislaviensis</name>
    <name type="common">Tsukamurella wratislaviensis</name>
    <dbReference type="NCBI Taxonomy" id="44752"/>
    <lineage>
        <taxon>Bacteria</taxon>
        <taxon>Bacillati</taxon>
        <taxon>Actinomycetota</taxon>
        <taxon>Actinomycetes</taxon>
        <taxon>Mycobacteriales</taxon>
        <taxon>Nocardiaceae</taxon>
        <taxon>Rhodococcus</taxon>
    </lineage>
</organism>
<dbReference type="AlphaFoldDB" id="A0A402CM74"/>
<dbReference type="GO" id="GO:0006355">
    <property type="term" value="P:regulation of DNA-templated transcription"/>
    <property type="evidence" value="ECO:0007669"/>
    <property type="project" value="TreeGrafter"/>
</dbReference>
<reference evidence="5 6" key="1">
    <citation type="submission" date="2018-11" db="EMBL/GenBank/DDBJ databases">
        <title>Microbial catabolism of amino acid.</title>
        <authorList>
            <person name="Hibi M."/>
            <person name="Ogawa J."/>
        </authorList>
    </citation>
    <scope>NUCLEOTIDE SEQUENCE [LARGE SCALE GENOMIC DNA]</scope>
    <source>
        <strain evidence="5 6">C31-06</strain>
    </source>
</reference>
<feature type="domain" description="LysR substrate-binding" evidence="4">
    <location>
        <begin position="2"/>
        <end position="96"/>
    </location>
</feature>
<protein>
    <submittedName>
        <fullName evidence="5">LysR-family transcriptional regulator</fullName>
    </submittedName>
</protein>
<sequence>MVTDRGHPSAEGVTADDLRTQPWVLAYHSQTASTPAARQLRMLGIEPRAQVITESFLTVRSLVVGSDRLALVPRRLLDVPGMQEGLIAHPCPVDLGRLAQGMWWHPVYTDEPEPRLQRLSLVGSEGFR</sequence>
<accession>A0A402CM74</accession>
<dbReference type="InterPro" id="IPR005119">
    <property type="entry name" value="LysR_subst-bd"/>
</dbReference>
<evidence type="ECO:0000259" key="4">
    <source>
        <dbReference type="Pfam" id="PF03466"/>
    </source>
</evidence>
<dbReference type="Gene3D" id="3.40.190.10">
    <property type="entry name" value="Periplasmic binding protein-like II"/>
    <property type="match status" value="2"/>
</dbReference>
<name>A0A402CM74_RHOWR</name>
<evidence type="ECO:0000256" key="1">
    <source>
        <dbReference type="ARBA" id="ARBA00023015"/>
    </source>
</evidence>